<feature type="transmembrane region" description="Helical" evidence="10">
    <location>
        <begin position="597"/>
        <end position="628"/>
    </location>
</feature>
<keyword evidence="6" id="KW-0547">Nucleotide-binding</keyword>
<evidence type="ECO:0000256" key="10">
    <source>
        <dbReference type="SAM" id="Phobius"/>
    </source>
</evidence>
<dbReference type="GO" id="GO:0005886">
    <property type="term" value="C:plasma membrane"/>
    <property type="evidence" value="ECO:0007669"/>
    <property type="project" value="TreeGrafter"/>
</dbReference>
<dbReference type="GO" id="GO:0016887">
    <property type="term" value="F:ATP hydrolysis activity"/>
    <property type="evidence" value="ECO:0007669"/>
    <property type="project" value="InterPro"/>
</dbReference>
<evidence type="ECO:0000313" key="13">
    <source>
        <dbReference type="Proteomes" id="UP000606786"/>
    </source>
</evidence>
<comment type="similarity">
    <text evidence="2">Belongs to the ABC transporter superfamily. ABCG family. Eye pigment precursor importer (TC 3.A.1.204) subfamily.</text>
</comment>
<feature type="transmembrane region" description="Helical" evidence="10">
    <location>
        <begin position="496"/>
        <end position="515"/>
    </location>
</feature>
<keyword evidence="3" id="KW-0813">Transport</keyword>
<dbReference type="InterPro" id="IPR003593">
    <property type="entry name" value="AAA+_ATPase"/>
</dbReference>
<dbReference type="SMART" id="SM00382">
    <property type="entry name" value="AAA"/>
    <property type="match status" value="1"/>
</dbReference>
<comment type="caution">
    <text evidence="12">The sequence shown here is derived from an EMBL/GenBank/DDBJ whole genome shotgun (WGS) entry which is preliminary data.</text>
</comment>
<dbReference type="PROSITE" id="PS50893">
    <property type="entry name" value="ABC_TRANSPORTER_2"/>
    <property type="match status" value="1"/>
</dbReference>
<dbReference type="PANTHER" id="PTHR48041:SF139">
    <property type="entry name" value="PROTEIN SCARLET"/>
    <property type="match status" value="1"/>
</dbReference>
<name>A0A811V542_CERCA</name>
<dbReference type="Gene3D" id="3.40.50.300">
    <property type="entry name" value="P-loop containing nucleotide triphosphate hydrolases"/>
    <property type="match status" value="1"/>
</dbReference>
<gene>
    <name evidence="12" type="ORF">CCAP1982_LOCUS13345</name>
</gene>
<dbReference type="InterPro" id="IPR043926">
    <property type="entry name" value="ABCG_dom"/>
</dbReference>
<dbReference type="EMBL" id="CAJHJT010000034">
    <property type="protein sequence ID" value="CAD7004967.1"/>
    <property type="molecule type" value="Genomic_DNA"/>
</dbReference>
<dbReference type="GO" id="GO:0005524">
    <property type="term" value="F:ATP binding"/>
    <property type="evidence" value="ECO:0007669"/>
    <property type="project" value="UniProtKB-KW"/>
</dbReference>
<organism evidence="12 13">
    <name type="scientific">Ceratitis capitata</name>
    <name type="common">Mediterranean fruit fly</name>
    <name type="synonym">Tephritis capitata</name>
    <dbReference type="NCBI Taxonomy" id="7213"/>
    <lineage>
        <taxon>Eukaryota</taxon>
        <taxon>Metazoa</taxon>
        <taxon>Ecdysozoa</taxon>
        <taxon>Arthropoda</taxon>
        <taxon>Hexapoda</taxon>
        <taxon>Insecta</taxon>
        <taxon>Pterygota</taxon>
        <taxon>Neoptera</taxon>
        <taxon>Endopterygota</taxon>
        <taxon>Diptera</taxon>
        <taxon>Brachycera</taxon>
        <taxon>Muscomorpha</taxon>
        <taxon>Tephritoidea</taxon>
        <taxon>Tephritidae</taxon>
        <taxon>Ceratitis</taxon>
        <taxon>Ceratitis</taxon>
    </lineage>
</organism>
<dbReference type="AlphaFoldDB" id="A0A811V542"/>
<evidence type="ECO:0000259" key="11">
    <source>
        <dbReference type="PROSITE" id="PS50893"/>
    </source>
</evidence>
<dbReference type="Pfam" id="PF19055">
    <property type="entry name" value="ABC2_membrane_7"/>
    <property type="match status" value="1"/>
</dbReference>
<dbReference type="InterPro" id="IPR027417">
    <property type="entry name" value="P-loop_NTPase"/>
</dbReference>
<evidence type="ECO:0000256" key="2">
    <source>
        <dbReference type="ARBA" id="ARBA00005814"/>
    </source>
</evidence>
<dbReference type="NCBIfam" id="TIGR00955">
    <property type="entry name" value="3a01204"/>
    <property type="match status" value="1"/>
</dbReference>
<protein>
    <submittedName>
        <fullName evidence="12">(Mediterranean fruit fly) hypothetical protein</fullName>
    </submittedName>
</protein>
<evidence type="ECO:0000256" key="3">
    <source>
        <dbReference type="ARBA" id="ARBA00022448"/>
    </source>
</evidence>
<keyword evidence="9 10" id="KW-0472">Membrane</keyword>
<dbReference type="InterPro" id="IPR013525">
    <property type="entry name" value="ABC2_TM"/>
</dbReference>
<dbReference type="GO" id="GO:0140359">
    <property type="term" value="F:ABC-type transporter activity"/>
    <property type="evidence" value="ECO:0007669"/>
    <property type="project" value="InterPro"/>
</dbReference>
<feature type="transmembrane region" description="Helical" evidence="10">
    <location>
        <begin position="715"/>
        <end position="737"/>
    </location>
</feature>
<evidence type="ECO:0000313" key="12">
    <source>
        <dbReference type="EMBL" id="CAD7004967.1"/>
    </source>
</evidence>
<dbReference type="Pfam" id="PF00005">
    <property type="entry name" value="ABC_tran"/>
    <property type="match status" value="1"/>
</dbReference>
<evidence type="ECO:0000256" key="8">
    <source>
        <dbReference type="ARBA" id="ARBA00022989"/>
    </source>
</evidence>
<dbReference type="GO" id="GO:0031409">
    <property type="term" value="F:pigment binding"/>
    <property type="evidence" value="ECO:0007669"/>
    <property type="project" value="UniProtKB-KW"/>
</dbReference>
<dbReference type="OrthoDB" id="66620at2759"/>
<sequence length="744" mass="82029">MSTNSLSSLKLTRSDNPPLAAYTDYYANTNGRATSHTPTDADEQIEMLDVVGMPGSNGEGNSKHKIDGNGSAIARRSNSLNGCGSAADGSPLASGAGSHMAITDISVTPPRSASARNSSERSLPLRSYSKWSPTEQGATLVWRDLCVYTTGDPDGSSGGGSMHNMKRIINNSTGAVQPGNLMALMGSSGSGKTTLMSTLAFRQPAGTIVQGDILINGRRIGPFMHRISGYVYQDDLFIDTLTVLEHMTFMAHLRLDRRVSRCERKAIINDLLERTGLLSVVHTRIGSGDDKKMLSGGERKRLAFAVELLNDPVILFCDEPTTGLDSFSAQQLVQTLYDLAKKGTTILCTIHQPSSQLFDMFNNVLLLADGRVAFTGSPQNALNFFAENGYHCPEAYNPADFLIGVLATDPGYEQASQRSAQHLCDMFAVSGAAKQRDMLVNLEIHMAQTGDYPFEAEVEAFRSAAWYKKFHVIWYRASLSMMRDPTIQRMRFFQKMAMAIIIGACFAGTTTVSQLGVQAVQGALFVMISENTYHPMYSVLNVFPQGFPLFLRETRSGMYSTAQYYVANILAMLPGMIVEPLLFVIICYWISGLRATFFAFSITAISVVLVMNVATACGCFFSTAFNSVPLAMAYLVPVDYIFMITSGIFIKISTLPMAFYWTQFLSWMLYANEAMTIAQWSGVQNITCFEESEDLPCFHTGQDVLDKYSFNEAHLYRNLLAIVAIYFGFHILGYYCLWRRAKKI</sequence>
<keyword evidence="8 10" id="KW-1133">Transmembrane helix</keyword>
<dbReference type="InterPro" id="IPR005284">
    <property type="entry name" value="Pigment_permease/Abcg"/>
</dbReference>
<evidence type="ECO:0000256" key="5">
    <source>
        <dbReference type="ARBA" id="ARBA00022692"/>
    </source>
</evidence>
<keyword evidence="5 10" id="KW-0812">Transmembrane</keyword>
<dbReference type="InterPro" id="IPR003439">
    <property type="entry name" value="ABC_transporter-like_ATP-bd"/>
</dbReference>
<dbReference type="FunFam" id="3.40.50.300:FF:001581">
    <property type="entry name" value="Blast:Protein scarlet"/>
    <property type="match status" value="1"/>
</dbReference>
<evidence type="ECO:0000256" key="9">
    <source>
        <dbReference type="ARBA" id="ARBA00023136"/>
    </source>
</evidence>
<dbReference type="Proteomes" id="UP000606786">
    <property type="component" value="Unassembled WGS sequence"/>
</dbReference>
<dbReference type="InterPro" id="IPR050352">
    <property type="entry name" value="ABCG_transporters"/>
</dbReference>
<comment type="subcellular location">
    <subcellularLocation>
        <location evidence="1">Membrane</location>
        <topology evidence="1">Multi-pass membrane protein</topology>
    </subcellularLocation>
</comment>
<keyword evidence="13" id="KW-1185">Reference proteome</keyword>
<accession>A0A811V542</accession>
<evidence type="ECO:0000256" key="6">
    <source>
        <dbReference type="ARBA" id="ARBA00022741"/>
    </source>
</evidence>
<dbReference type="PROSITE" id="PS00211">
    <property type="entry name" value="ABC_TRANSPORTER_1"/>
    <property type="match status" value="1"/>
</dbReference>
<evidence type="ECO:0000256" key="1">
    <source>
        <dbReference type="ARBA" id="ARBA00004141"/>
    </source>
</evidence>
<dbReference type="Pfam" id="PF01061">
    <property type="entry name" value="ABC2_membrane"/>
    <property type="match status" value="1"/>
</dbReference>
<feature type="domain" description="ABC transporter" evidence="11">
    <location>
        <begin position="140"/>
        <end position="394"/>
    </location>
</feature>
<proteinExistence type="inferred from homology"/>
<keyword evidence="4" id="KW-0608">Pigment</keyword>
<feature type="transmembrane region" description="Helical" evidence="10">
    <location>
        <begin position="564"/>
        <end position="591"/>
    </location>
</feature>
<evidence type="ECO:0000256" key="4">
    <source>
        <dbReference type="ARBA" id="ARBA00022474"/>
    </source>
</evidence>
<dbReference type="InterPro" id="IPR017871">
    <property type="entry name" value="ABC_transporter-like_CS"/>
</dbReference>
<dbReference type="PANTHER" id="PTHR48041">
    <property type="entry name" value="ABC TRANSPORTER G FAMILY MEMBER 28"/>
    <property type="match status" value="1"/>
</dbReference>
<reference evidence="12" key="1">
    <citation type="submission" date="2020-11" db="EMBL/GenBank/DDBJ databases">
        <authorList>
            <person name="Whitehead M."/>
        </authorList>
    </citation>
    <scope>NUCLEOTIDE SEQUENCE</scope>
    <source>
        <strain evidence="12">EGII</strain>
    </source>
</reference>
<dbReference type="GO" id="GO:0030659">
    <property type="term" value="C:cytoplasmic vesicle membrane"/>
    <property type="evidence" value="ECO:0007669"/>
    <property type="project" value="TreeGrafter"/>
</dbReference>
<dbReference type="SUPFAM" id="SSF52540">
    <property type="entry name" value="P-loop containing nucleoside triphosphate hydrolases"/>
    <property type="match status" value="1"/>
</dbReference>
<keyword evidence="7" id="KW-0067">ATP-binding</keyword>
<evidence type="ECO:0000256" key="7">
    <source>
        <dbReference type="ARBA" id="ARBA00022840"/>
    </source>
</evidence>